<feature type="transmembrane region" description="Helical" evidence="2">
    <location>
        <begin position="6"/>
        <end position="25"/>
    </location>
</feature>
<dbReference type="PANTHER" id="PTHR34277:SF2">
    <property type="entry name" value="CLAVATA3_ESR (CLE)-RELATED PROTEIN 26"/>
    <property type="match status" value="1"/>
</dbReference>
<evidence type="ECO:0000256" key="1">
    <source>
        <dbReference type="SAM" id="MobiDB-lite"/>
    </source>
</evidence>
<comment type="caution">
    <text evidence="3">The sequence shown here is derived from an EMBL/GenBank/DDBJ whole genome shotgun (WGS) entry which is preliminary data.</text>
</comment>
<dbReference type="InterPro" id="IPR039316">
    <property type="entry name" value="CLE25/26"/>
</dbReference>
<keyword evidence="2" id="KW-1133">Transmembrane helix</keyword>
<dbReference type="AlphaFoldDB" id="A0AAV8U6E9"/>
<dbReference type="PANTHER" id="PTHR34277">
    <property type="entry name" value="CLAVATA3/ESR (CLE)-RELATED PROTEIN 26"/>
    <property type="match status" value="1"/>
</dbReference>
<keyword evidence="4" id="KW-1185">Reference proteome</keyword>
<name>A0AAV8U6E9_9ROSI</name>
<organism evidence="3 4">
    <name type="scientific">Erythroxylum novogranatense</name>
    <dbReference type="NCBI Taxonomy" id="1862640"/>
    <lineage>
        <taxon>Eukaryota</taxon>
        <taxon>Viridiplantae</taxon>
        <taxon>Streptophyta</taxon>
        <taxon>Embryophyta</taxon>
        <taxon>Tracheophyta</taxon>
        <taxon>Spermatophyta</taxon>
        <taxon>Magnoliopsida</taxon>
        <taxon>eudicotyledons</taxon>
        <taxon>Gunneridae</taxon>
        <taxon>Pentapetalae</taxon>
        <taxon>rosids</taxon>
        <taxon>fabids</taxon>
        <taxon>Malpighiales</taxon>
        <taxon>Erythroxylaceae</taxon>
        <taxon>Erythroxylum</taxon>
    </lineage>
</organism>
<keyword evidence="2" id="KW-0472">Membrane</keyword>
<feature type="region of interest" description="Disordered" evidence="1">
    <location>
        <begin position="67"/>
        <end position="93"/>
    </location>
</feature>
<proteinExistence type="predicted"/>
<reference evidence="3 4" key="1">
    <citation type="submission" date="2021-09" db="EMBL/GenBank/DDBJ databases">
        <title>Genomic insights and catalytic innovation underlie evolution of tropane alkaloids biosynthesis.</title>
        <authorList>
            <person name="Wang Y.-J."/>
            <person name="Tian T."/>
            <person name="Huang J.-P."/>
            <person name="Huang S.-X."/>
        </authorList>
    </citation>
    <scope>NUCLEOTIDE SEQUENCE [LARGE SCALE GENOMIC DNA]</scope>
    <source>
        <strain evidence="3">KIB-2018</strain>
        <tissue evidence="3">Leaf</tissue>
    </source>
</reference>
<accession>A0AAV8U6E9</accession>
<evidence type="ECO:0000313" key="4">
    <source>
        <dbReference type="Proteomes" id="UP001159364"/>
    </source>
</evidence>
<sequence length="93" mass="10112">MASSKFLLGTIAMAGFVWLLLVGTLQSEARKNMAVTIQSSGDAENEQMIGKDKLVSAPELDLSYMMNKRKVPNGPDPIHNRRAGNSKRPPGRA</sequence>
<gene>
    <name evidence="3" type="ORF">K2173_006429</name>
</gene>
<evidence type="ECO:0000256" key="2">
    <source>
        <dbReference type="SAM" id="Phobius"/>
    </source>
</evidence>
<feature type="compositionally biased region" description="Basic residues" evidence="1">
    <location>
        <begin position="80"/>
        <end position="93"/>
    </location>
</feature>
<keyword evidence="2" id="KW-0812">Transmembrane</keyword>
<protein>
    <submittedName>
        <fullName evidence="3">Uncharacterized protein</fullName>
    </submittedName>
</protein>
<evidence type="ECO:0000313" key="3">
    <source>
        <dbReference type="EMBL" id="KAJ8773779.1"/>
    </source>
</evidence>
<dbReference type="EMBL" id="JAIWQS010000001">
    <property type="protein sequence ID" value="KAJ8773779.1"/>
    <property type="molecule type" value="Genomic_DNA"/>
</dbReference>
<dbReference type="Proteomes" id="UP001159364">
    <property type="component" value="Linkage Group LG01"/>
</dbReference>